<dbReference type="AlphaFoldDB" id="A0A369YIL7"/>
<dbReference type="Proteomes" id="UP000253872">
    <property type="component" value="Unassembled WGS sequence"/>
</dbReference>
<evidence type="ECO:0000256" key="2">
    <source>
        <dbReference type="SAM" id="MobiDB-lite"/>
    </source>
</evidence>
<evidence type="ECO:0000313" key="4">
    <source>
        <dbReference type="Proteomes" id="UP000253872"/>
    </source>
</evidence>
<comment type="caution">
    <text evidence="3">The sequence shown here is derived from an EMBL/GenBank/DDBJ whole genome shotgun (WGS) entry which is preliminary data.</text>
</comment>
<protein>
    <recommendedName>
        <fullName evidence="5">Phage lysis regulatory protein, LysB family</fullName>
    </recommendedName>
</protein>
<sequence>MIEKFFSGNFSKAMMISVMVLVPINGYLCYKGKSLESDLQSKRTEIALIQADNHNLANQLENAQIQVATYQKLVDELNQKVLAKMQQAEKRNNEILHTLEKHSAWANERVPNDVSRLLNQRTTNSIQSSQTESTTLPTNSRLPNPERGN</sequence>
<feature type="region of interest" description="Disordered" evidence="2">
    <location>
        <begin position="122"/>
        <end position="149"/>
    </location>
</feature>
<evidence type="ECO:0008006" key="5">
    <source>
        <dbReference type="Google" id="ProtNLM"/>
    </source>
</evidence>
<feature type="coiled-coil region" evidence="1">
    <location>
        <begin position="46"/>
        <end position="98"/>
    </location>
</feature>
<evidence type="ECO:0000313" key="3">
    <source>
        <dbReference type="EMBL" id="RDE73080.1"/>
    </source>
</evidence>
<dbReference type="RefSeq" id="WP_111402140.1">
    <property type="nucleotide sequence ID" value="NZ_QEPN01000002.1"/>
</dbReference>
<name>A0A369YIL7_9PAST</name>
<reference evidence="3 4" key="1">
    <citation type="submission" date="2018-05" db="EMBL/GenBank/DDBJ databases">
        <title>Draft Genome Sequences for a Diverse set of 7 Haemophilus Species.</title>
        <authorList>
            <person name="Nichols M."/>
            <person name="Topaz N."/>
            <person name="Wang X."/>
            <person name="Wang X."/>
            <person name="Boxrud D."/>
        </authorList>
    </citation>
    <scope>NUCLEOTIDE SEQUENCE [LARGE SCALE GENOMIC DNA]</scope>
    <source>
        <strain evidence="3 4">C2002001239</strain>
    </source>
</reference>
<accession>A0A369YIL7</accession>
<gene>
    <name evidence="3" type="ORF">DPV93_03055</name>
</gene>
<evidence type="ECO:0000256" key="1">
    <source>
        <dbReference type="SAM" id="Coils"/>
    </source>
</evidence>
<feature type="compositionally biased region" description="Polar residues" evidence="2">
    <location>
        <begin position="122"/>
        <end position="142"/>
    </location>
</feature>
<keyword evidence="1" id="KW-0175">Coiled coil</keyword>
<organism evidence="3 4">
    <name type="scientific">Haemophilus sputorum</name>
    <dbReference type="NCBI Taxonomy" id="1078480"/>
    <lineage>
        <taxon>Bacteria</taxon>
        <taxon>Pseudomonadati</taxon>
        <taxon>Pseudomonadota</taxon>
        <taxon>Gammaproteobacteria</taxon>
        <taxon>Pasteurellales</taxon>
        <taxon>Pasteurellaceae</taxon>
        <taxon>Haemophilus</taxon>
    </lineage>
</organism>
<dbReference type="EMBL" id="QEPN01000002">
    <property type="protein sequence ID" value="RDE73080.1"/>
    <property type="molecule type" value="Genomic_DNA"/>
</dbReference>
<proteinExistence type="predicted"/>